<evidence type="ECO:0000256" key="1">
    <source>
        <dbReference type="SAM" id="Phobius"/>
    </source>
</evidence>
<evidence type="ECO:0000313" key="4">
    <source>
        <dbReference type="Proteomes" id="UP000595847"/>
    </source>
</evidence>
<reference evidence="2 4" key="1">
    <citation type="submission" date="2020-12" db="EMBL/GenBank/DDBJ databases">
        <title>strain FJAT-54423T represents a novel species of the genus Brevibacillus.</title>
        <authorList>
            <person name="Tang R."/>
        </authorList>
    </citation>
    <scope>NUCLEOTIDE SEQUENCE [LARGE SCALE GENOMIC DNA]</scope>
    <source>
        <strain evidence="2 4">FJAT-54423</strain>
    </source>
</reference>
<accession>A0A7T5JM62</accession>
<evidence type="ECO:0000313" key="3">
    <source>
        <dbReference type="EMBL" id="QUO39858.1"/>
    </source>
</evidence>
<dbReference type="KEGG" id="bcop:JD108_12555"/>
<dbReference type="AlphaFoldDB" id="A0A7T5JM62"/>
<dbReference type="EMBL" id="CP073708">
    <property type="protein sequence ID" value="QUO39858.1"/>
    <property type="molecule type" value="Genomic_DNA"/>
</dbReference>
<feature type="transmembrane region" description="Helical" evidence="1">
    <location>
        <begin position="21"/>
        <end position="40"/>
    </location>
</feature>
<proteinExistence type="predicted"/>
<reference evidence="3" key="2">
    <citation type="submission" date="2021-04" db="EMBL/GenBank/DDBJ databases">
        <title>Brevibacillus composti FJAT-54423, complete genome.</title>
        <authorList>
            <person name="Tang R."/>
        </authorList>
    </citation>
    <scope>NUCLEOTIDE SEQUENCE</scope>
    <source>
        <strain evidence="3">FJAT-54424</strain>
    </source>
</reference>
<name>A0A7T5JM62_9BACL</name>
<dbReference type="EMBL" id="CP066308">
    <property type="protein sequence ID" value="QQE72779.1"/>
    <property type="molecule type" value="Genomic_DNA"/>
</dbReference>
<protein>
    <submittedName>
        <fullName evidence="2">Uncharacterized protein</fullName>
    </submittedName>
</protein>
<gene>
    <name evidence="2" type="ORF">JD108_12555</name>
    <name evidence="3" type="ORF">KDJ56_12500</name>
</gene>
<evidence type="ECO:0000313" key="2">
    <source>
        <dbReference type="EMBL" id="QQE72779.1"/>
    </source>
</evidence>
<keyword evidence="1" id="KW-1133">Transmembrane helix</keyword>
<dbReference type="PROSITE" id="PS51257">
    <property type="entry name" value="PROKAR_LIPOPROTEIN"/>
    <property type="match status" value="1"/>
</dbReference>
<dbReference type="Proteomes" id="UP000677234">
    <property type="component" value="Chromosome"/>
</dbReference>
<keyword evidence="5" id="KW-1185">Reference proteome</keyword>
<dbReference type="RefSeq" id="WP_198826412.1">
    <property type="nucleotide sequence ID" value="NZ_CP066308.1"/>
</dbReference>
<sequence length="60" mass="6963">MADDFDRQFTRFSRRMEKGMILAIVLCACLLMAGEMLLSFEPLRSTLVETERLEGVMHRP</sequence>
<keyword evidence="1" id="KW-0812">Transmembrane</keyword>
<dbReference type="Proteomes" id="UP000595847">
    <property type="component" value="Chromosome"/>
</dbReference>
<organism evidence="2 4">
    <name type="scientific">Brevibacillus composti</name>
    <dbReference type="NCBI Taxonomy" id="2796470"/>
    <lineage>
        <taxon>Bacteria</taxon>
        <taxon>Bacillati</taxon>
        <taxon>Bacillota</taxon>
        <taxon>Bacilli</taxon>
        <taxon>Bacillales</taxon>
        <taxon>Paenibacillaceae</taxon>
        <taxon>Brevibacillus</taxon>
    </lineage>
</organism>
<evidence type="ECO:0000313" key="5">
    <source>
        <dbReference type="Proteomes" id="UP000677234"/>
    </source>
</evidence>
<keyword evidence="1" id="KW-0472">Membrane</keyword>